<evidence type="ECO:0000313" key="1">
    <source>
        <dbReference type="EMBL" id="EMA40954.1"/>
    </source>
</evidence>
<gene>
    <name evidence="1" type="ORF">C447_02984</name>
</gene>
<keyword evidence="2" id="KW-1185">Reference proteome</keyword>
<reference evidence="1 2" key="1">
    <citation type="journal article" date="2014" name="PLoS Genet.">
        <title>Phylogenetically driven sequencing of extremely halophilic archaea reveals strategies for static and dynamic osmo-response.</title>
        <authorList>
            <person name="Becker E.A."/>
            <person name="Seitzer P.M."/>
            <person name="Tritt A."/>
            <person name="Larsen D."/>
            <person name="Krusor M."/>
            <person name="Yao A.I."/>
            <person name="Wu D."/>
            <person name="Madern D."/>
            <person name="Eisen J.A."/>
            <person name="Darling A.E."/>
            <person name="Facciotti M.T."/>
        </authorList>
    </citation>
    <scope>NUCLEOTIDE SEQUENCE [LARGE SCALE GENOMIC DNA]</scope>
    <source>
        <strain evidence="1 2">100A6</strain>
    </source>
</reference>
<comment type="caution">
    <text evidence="1">The sequence shown here is derived from an EMBL/GenBank/DDBJ whole genome shotgun (WGS) entry which is preliminary data.</text>
</comment>
<dbReference type="EMBL" id="AOMB01000008">
    <property type="protein sequence ID" value="EMA40954.1"/>
    <property type="molecule type" value="Genomic_DNA"/>
</dbReference>
<dbReference type="Proteomes" id="UP000011566">
    <property type="component" value="Unassembled WGS sequence"/>
</dbReference>
<accession>M0M8M1</accession>
<dbReference type="RefSeq" id="WP_007690737.1">
    <property type="nucleotide sequence ID" value="NZ_AJRK01000364.1"/>
</dbReference>
<name>M0M8M1_9EURY</name>
<protein>
    <submittedName>
        <fullName evidence="1">Uncharacterized protein</fullName>
    </submittedName>
</protein>
<organism evidence="1 2">
    <name type="scientific">Halococcus hamelinensis 100A6</name>
    <dbReference type="NCBI Taxonomy" id="1132509"/>
    <lineage>
        <taxon>Archaea</taxon>
        <taxon>Methanobacteriati</taxon>
        <taxon>Methanobacteriota</taxon>
        <taxon>Stenosarchaea group</taxon>
        <taxon>Halobacteria</taxon>
        <taxon>Halobacteriales</taxon>
        <taxon>Halococcaceae</taxon>
        <taxon>Halococcus</taxon>
    </lineage>
</organism>
<dbReference type="OrthoDB" id="209564at2157"/>
<dbReference type="AlphaFoldDB" id="M0M8M1"/>
<dbReference type="PATRIC" id="fig|1132509.6.peg.705"/>
<sequence length="56" mass="6435">MRSLDGSGTDDRRSVREWITCPYCENRDVDIEIWNAEQVVFDCEQCNSTATFSVGE</sequence>
<evidence type="ECO:0000313" key="2">
    <source>
        <dbReference type="Proteomes" id="UP000011566"/>
    </source>
</evidence>
<proteinExistence type="predicted"/>